<gene>
    <name evidence="2" type="ORF">K466DRAFT_609594</name>
</gene>
<sequence>MPSISAVSPLQPLPPPDDGDQNTNVVDMPPSAVAVERLFNHLSRSSAILRALRDFDSANHEIKRTIENLAGGDARVQLLQDYFLFISNARLRTFVLRIQGRTSGIVAEKFIQWVRAFERGDFGVPDAITTAQRELLVDFAHIWEGFARLPRLDRGWEYFRLMLRWLSNESWVTNPVVDDGGFVQLSMLSEWAHEQYPQWFEVLEDDPEMPDLVSVYGSDSEDEAHEDAGVDL</sequence>
<dbReference type="AlphaFoldDB" id="A0A5C3NTS6"/>
<organism evidence="2 3">
    <name type="scientific">Polyporus arcularius HHB13444</name>
    <dbReference type="NCBI Taxonomy" id="1314778"/>
    <lineage>
        <taxon>Eukaryota</taxon>
        <taxon>Fungi</taxon>
        <taxon>Dikarya</taxon>
        <taxon>Basidiomycota</taxon>
        <taxon>Agaricomycotina</taxon>
        <taxon>Agaricomycetes</taxon>
        <taxon>Polyporales</taxon>
        <taxon>Polyporaceae</taxon>
        <taxon>Polyporus</taxon>
    </lineage>
</organism>
<feature type="region of interest" description="Disordered" evidence="1">
    <location>
        <begin position="1"/>
        <end position="27"/>
    </location>
</feature>
<accession>A0A5C3NTS6</accession>
<dbReference type="EMBL" id="ML212045">
    <property type="protein sequence ID" value="TFK79410.1"/>
    <property type="molecule type" value="Genomic_DNA"/>
</dbReference>
<proteinExistence type="predicted"/>
<evidence type="ECO:0000313" key="3">
    <source>
        <dbReference type="Proteomes" id="UP000308197"/>
    </source>
</evidence>
<keyword evidence="3" id="KW-1185">Reference proteome</keyword>
<reference evidence="2 3" key="1">
    <citation type="journal article" date="2019" name="Nat. Ecol. Evol.">
        <title>Megaphylogeny resolves global patterns of mushroom evolution.</title>
        <authorList>
            <person name="Varga T."/>
            <person name="Krizsan K."/>
            <person name="Foldi C."/>
            <person name="Dima B."/>
            <person name="Sanchez-Garcia M."/>
            <person name="Sanchez-Ramirez S."/>
            <person name="Szollosi G.J."/>
            <person name="Szarkandi J.G."/>
            <person name="Papp V."/>
            <person name="Albert L."/>
            <person name="Andreopoulos W."/>
            <person name="Angelini C."/>
            <person name="Antonin V."/>
            <person name="Barry K.W."/>
            <person name="Bougher N.L."/>
            <person name="Buchanan P."/>
            <person name="Buyck B."/>
            <person name="Bense V."/>
            <person name="Catcheside P."/>
            <person name="Chovatia M."/>
            <person name="Cooper J."/>
            <person name="Damon W."/>
            <person name="Desjardin D."/>
            <person name="Finy P."/>
            <person name="Geml J."/>
            <person name="Haridas S."/>
            <person name="Hughes K."/>
            <person name="Justo A."/>
            <person name="Karasinski D."/>
            <person name="Kautmanova I."/>
            <person name="Kiss B."/>
            <person name="Kocsube S."/>
            <person name="Kotiranta H."/>
            <person name="LaButti K.M."/>
            <person name="Lechner B.E."/>
            <person name="Liimatainen K."/>
            <person name="Lipzen A."/>
            <person name="Lukacs Z."/>
            <person name="Mihaltcheva S."/>
            <person name="Morgado L.N."/>
            <person name="Niskanen T."/>
            <person name="Noordeloos M.E."/>
            <person name="Ohm R.A."/>
            <person name="Ortiz-Santana B."/>
            <person name="Ovrebo C."/>
            <person name="Racz N."/>
            <person name="Riley R."/>
            <person name="Savchenko A."/>
            <person name="Shiryaev A."/>
            <person name="Soop K."/>
            <person name="Spirin V."/>
            <person name="Szebenyi C."/>
            <person name="Tomsovsky M."/>
            <person name="Tulloss R.E."/>
            <person name="Uehling J."/>
            <person name="Grigoriev I.V."/>
            <person name="Vagvolgyi C."/>
            <person name="Papp T."/>
            <person name="Martin F.M."/>
            <person name="Miettinen O."/>
            <person name="Hibbett D.S."/>
            <person name="Nagy L.G."/>
        </authorList>
    </citation>
    <scope>NUCLEOTIDE SEQUENCE [LARGE SCALE GENOMIC DNA]</scope>
    <source>
        <strain evidence="2 3">HHB13444</strain>
    </source>
</reference>
<evidence type="ECO:0000313" key="2">
    <source>
        <dbReference type="EMBL" id="TFK79410.1"/>
    </source>
</evidence>
<protein>
    <submittedName>
        <fullName evidence="2">Uncharacterized protein</fullName>
    </submittedName>
</protein>
<name>A0A5C3NTS6_9APHY</name>
<evidence type="ECO:0000256" key="1">
    <source>
        <dbReference type="SAM" id="MobiDB-lite"/>
    </source>
</evidence>
<dbReference type="Proteomes" id="UP000308197">
    <property type="component" value="Unassembled WGS sequence"/>
</dbReference>
<dbReference type="InParanoid" id="A0A5C3NTS6"/>